<keyword evidence="2" id="KW-0378">Hydrolase</keyword>
<proteinExistence type="predicted"/>
<dbReference type="InterPro" id="IPR005079">
    <property type="entry name" value="Peptidase_C45_hydrolase"/>
</dbReference>
<comment type="caution">
    <text evidence="2">The sequence shown here is derived from an EMBL/GenBank/DDBJ whole genome shotgun (WGS) entry which is preliminary data.</text>
</comment>
<accession>A0A5D0CKK0</accession>
<dbReference type="PANTHER" id="PTHR34180:SF1">
    <property type="entry name" value="BETA-ALANYL-DOPAMINE_CARCININE HYDROLASE"/>
    <property type="match status" value="1"/>
</dbReference>
<dbReference type="Gene3D" id="3.60.60.10">
    <property type="entry name" value="Penicillin V Acylase, Chain A"/>
    <property type="match status" value="1"/>
</dbReference>
<dbReference type="SUPFAM" id="SSF56235">
    <property type="entry name" value="N-terminal nucleophile aminohydrolases (Ntn hydrolases)"/>
    <property type="match status" value="1"/>
</dbReference>
<dbReference type="GO" id="GO:0016787">
    <property type="term" value="F:hydrolase activity"/>
    <property type="evidence" value="ECO:0007669"/>
    <property type="project" value="UniProtKB-KW"/>
</dbReference>
<dbReference type="OrthoDB" id="8617387at2"/>
<keyword evidence="3" id="KW-1185">Reference proteome</keyword>
<name>A0A5D0CKK0_9BACL</name>
<dbReference type="Proteomes" id="UP000325218">
    <property type="component" value="Unassembled WGS sequence"/>
</dbReference>
<dbReference type="AlphaFoldDB" id="A0A5D0CKK0"/>
<reference evidence="2 3" key="1">
    <citation type="submission" date="2019-08" db="EMBL/GenBank/DDBJ databases">
        <title>Genome sequencing of Paenibacillus faecis DSM 23593(T).</title>
        <authorList>
            <person name="Kook J.-K."/>
            <person name="Park S.-N."/>
            <person name="Lim Y.K."/>
        </authorList>
    </citation>
    <scope>NUCLEOTIDE SEQUENCE [LARGE SCALE GENOMIC DNA]</scope>
    <source>
        <strain evidence="2 3">DSM 23593</strain>
    </source>
</reference>
<dbReference type="PANTHER" id="PTHR34180">
    <property type="entry name" value="PEPTIDASE C45"/>
    <property type="match status" value="1"/>
</dbReference>
<dbReference type="Pfam" id="PF03417">
    <property type="entry name" value="AAT"/>
    <property type="match status" value="1"/>
</dbReference>
<dbReference type="InterPro" id="IPR047801">
    <property type="entry name" value="Peptidase_C45"/>
</dbReference>
<dbReference type="RefSeq" id="WP_148456092.1">
    <property type="nucleotide sequence ID" value="NZ_VSDO01000005.1"/>
</dbReference>
<organism evidence="2 3">
    <name type="scientific">Paenibacillus faecis</name>
    <dbReference type="NCBI Taxonomy" id="862114"/>
    <lineage>
        <taxon>Bacteria</taxon>
        <taxon>Bacillati</taxon>
        <taxon>Bacillota</taxon>
        <taxon>Bacilli</taxon>
        <taxon>Bacillales</taxon>
        <taxon>Paenibacillaceae</taxon>
        <taxon>Paenibacillus</taxon>
    </lineage>
</organism>
<evidence type="ECO:0000313" key="3">
    <source>
        <dbReference type="Proteomes" id="UP000325218"/>
    </source>
</evidence>
<feature type="domain" description="Peptidase C45 hydrolase" evidence="1">
    <location>
        <begin position="111"/>
        <end position="256"/>
    </location>
</feature>
<evidence type="ECO:0000259" key="1">
    <source>
        <dbReference type="Pfam" id="PF03417"/>
    </source>
</evidence>
<evidence type="ECO:0000313" key="2">
    <source>
        <dbReference type="EMBL" id="TYA10466.1"/>
    </source>
</evidence>
<dbReference type="NCBIfam" id="NF040521">
    <property type="entry name" value="C45_proenzyme"/>
    <property type="match status" value="1"/>
</dbReference>
<dbReference type="InterPro" id="IPR029055">
    <property type="entry name" value="Ntn_hydrolases_N"/>
</dbReference>
<gene>
    <name evidence="2" type="ORF">FRY98_21855</name>
</gene>
<protein>
    <submittedName>
        <fullName evidence="2">Choloylglycine hydrolase</fullName>
    </submittedName>
</protein>
<sequence length="261" mass="29243">MKAEIPDAESVSAYFSYLEGDSYEVGRIQGEEIKSFPWAERWVSSHPMEPIRFKQSITVLEEYCPGLQEELQAVADSLNVECRSLKFFDENFLEPGGCSLAAILPSKSTDRKTYLLRNYDLTPEISDMRLCSTRVRRKYSHSGFSVSFFGRSEGINERGLAVAFASCGIPVGAHPGMKRPVVRGLQFGIIVRALLENCKDVEEAILYLRDMPIGANMNLLMADRQGHAALFETYDGRRAMKRADRETGYITATNHALLPGI</sequence>
<dbReference type="EMBL" id="VSDO01000005">
    <property type="protein sequence ID" value="TYA10466.1"/>
    <property type="molecule type" value="Genomic_DNA"/>
</dbReference>
<dbReference type="InterPro" id="IPR047794">
    <property type="entry name" value="C45_proenzyme-like"/>
</dbReference>